<comment type="caution">
    <text evidence="3">The sequence shown here is derived from an EMBL/GenBank/DDBJ whole genome shotgun (WGS) entry which is preliminary data.</text>
</comment>
<dbReference type="EMBL" id="UPSH01000001">
    <property type="protein sequence ID" value="VBB18548.1"/>
    <property type="molecule type" value="Genomic_DNA"/>
</dbReference>
<feature type="compositionally biased region" description="Basic and acidic residues" evidence="1">
    <location>
        <begin position="176"/>
        <end position="186"/>
    </location>
</feature>
<proteinExistence type="predicted"/>
<accession>A0A5K0U968</accession>
<protein>
    <submittedName>
        <fullName evidence="3">Uncharacterized protein</fullName>
    </submittedName>
</protein>
<evidence type="ECO:0000313" key="4">
    <source>
        <dbReference type="Proteomes" id="UP000594342"/>
    </source>
</evidence>
<dbReference type="Proteomes" id="UP000594342">
    <property type="component" value="Unassembled WGS sequence"/>
</dbReference>
<feature type="compositionally biased region" description="Basic and acidic residues" evidence="1">
    <location>
        <begin position="205"/>
        <end position="214"/>
    </location>
</feature>
<keyword evidence="2" id="KW-1133">Transmembrane helix</keyword>
<evidence type="ECO:0000256" key="1">
    <source>
        <dbReference type="SAM" id="MobiDB-lite"/>
    </source>
</evidence>
<feature type="compositionally biased region" description="Acidic residues" evidence="1">
    <location>
        <begin position="316"/>
        <end position="341"/>
    </location>
</feature>
<keyword evidence="2" id="KW-0472">Membrane</keyword>
<keyword evidence="4" id="KW-1185">Reference proteome</keyword>
<evidence type="ECO:0000256" key="2">
    <source>
        <dbReference type="SAM" id="Phobius"/>
    </source>
</evidence>
<feature type="region of interest" description="Disordered" evidence="1">
    <location>
        <begin position="176"/>
        <end position="242"/>
    </location>
</feature>
<evidence type="ECO:0000313" key="3">
    <source>
        <dbReference type="EMBL" id="VBB18548.1"/>
    </source>
</evidence>
<name>A0A5K0U968_9VIRU</name>
<reference evidence="3 4" key="1">
    <citation type="submission" date="2018-10" db="EMBL/GenBank/DDBJ databases">
        <authorList>
            <consortium name="IHU Genomes"/>
        </authorList>
    </citation>
    <scope>NUCLEOTIDE SEQUENCE [LARGE SCALE GENOMIC DNA]</scope>
    <source>
        <strain evidence="3 4">A1</strain>
    </source>
</reference>
<feature type="region of interest" description="Disordered" evidence="1">
    <location>
        <begin position="303"/>
        <end position="353"/>
    </location>
</feature>
<organism evidence="3 4">
    <name type="scientific">Yasminevirus sp. GU-2018</name>
    <dbReference type="NCBI Taxonomy" id="2420051"/>
    <lineage>
        <taxon>Viruses</taxon>
        <taxon>Varidnaviria</taxon>
        <taxon>Bamfordvirae</taxon>
        <taxon>Nucleocytoviricota</taxon>
        <taxon>Megaviricetes</taxon>
        <taxon>Imitervirales</taxon>
        <taxon>Mimiviridae</taxon>
        <taxon>Klosneuvirinae</taxon>
        <taxon>Yasminevirus</taxon>
        <taxon>Yasminevirus saudimassiliense</taxon>
    </lineage>
</organism>
<gene>
    <name evidence="3" type="ORF">YASMINEVIRUS_1011</name>
</gene>
<feature type="transmembrane region" description="Helical" evidence="2">
    <location>
        <begin position="362"/>
        <end position="380"/>
    </location>
</feature>
<sequence length="390" mass="44530">MSRQAQSFKKTGKNVTVSRDDLINATTERLAQFDSLPAEQKMKASNPYQDPVLVKTSEGKMVQVPRYIQNVAIVRWRSDKLSSHTRMDRRKRYAGRDPYIMNRDLKDVEGDRDDFDNYDSGKVDRELAVHRAGDAQRRKNVGQARVPDPRFGKGGSYGDLPRDFEIFNRRVDRGVDDTSYVDDRNTASRVNPDGFYEDSDPNAFESHRDYETRVRSRANRRAPSPGRRQMGGPASHARDGRDVRDAQVLGVEGDSSAESSPEGNAVVENYAPLNDDEPMEDDERVDNYDPYATECTSCNMGDNRPIYRGQRPTPTADEEEEYEYDDDYEDEDYDDNEDDPVSEGMIEGMDAGKDKEDCDNTYKYLFFVLLLIVAVLFYNYKKNNGSGFGF</sequence>
<keyword evidence="2" id="KW-0812">Transmembrane</keyword>
<feature type="region of interest" description="Disordered" evidence="1">
    <location>
        <begin position="134"/>
        <end position="157"/>
    </location>
</feature>